<keyword evidence="1" id="KW-0808">Transferase</keyword>
<dbReference type="RefSeq" id="WP_252439014.1">
    <property type="nucleotide sequence ID" value="NZ_JAGSOV010000034.1"/>
</dbReference>
<feature type="domain" description="MEDS" evidence="3">
    <location>
        <begin position="14"/>
        <end position="156"/>
    </location>
</feature>
<dbReference type="InterPro" id="IPR036890">
    <property type="entry name" value="HATPase_C_sf"/>
</dbReference>
<dbReference type="SUPFAM" id="SSF55874">
    <property type="entry name" value="ATPase domain of HSP90 chaperone/DNA topoisomerase II/histidine kinase"/>
    <property type="match status" value="1"/>
</dbReference>
<keyword evidence="1" id="KW-0418">Kinase</keyword>
<dbReference type="EMBL" id="JAGSOV010000034">
    <property type="protein sequence ID" value="MCO1656370.1"/>
    <property type="molecule type" value="Genomic_DNA"/>
</dbReference>
<evidence type="ECO:0000259" key="3">
    <source>
        <dbReference type="Pfam" id="PF14417"/>
    </source>
</evidence>
<dbReference type="InterPro" id="IPR047718">
    <property type="entry name" value="RsbA-like_anti_sig"/>
</dbReference>
<dbReference type="InterPro" id="IPR050267">
    <property type="entry name" value="Anti-sigma-factor_SerPK"/>
</dbReference>
<dbReference type="Pfam" id="PF13581">
    <property type="entry name" value="HATPase_c_2"/>
    <property type="match status" value="1"/>
</dbReference>
<keyword evidence="1" id="KW-0723">Serine/threonine-protein kinase</keyword>
<evidence type="ECO:0000256" key="1">
    <source>
        <dbReference type="ARBA" id="ARBA00022527"/>
    </source>
</evidence>
<gene>
    <name evidence="4" type="ORF">KDL28_15015</name>
</gene>
<protein>
    <submittedName>
        <fullName evidence="4">MEDS domain-containing protein</fullName>
    </submittedName>
</protein>
<evidence type="ECO:0000313" key="4">
    <source>
        <dbReference type="EMBL" id="MCO1656370.1"/>
    </source>
</evidence>
<dbReference type="Pfam" id="PF14417">
    <property type="entry name" value="MEDS"/>
    <property type="match status" value="1"/>
</dbReference>
<keyword evidence="5" id="KW-1185">Reference proteome</keyword>
<dbReference type="InterPro" id="IPR025847">
    <property type="entry name" value="MEDS_domain"/>
</dbReference>
<accession>A0ABT1A049</accession>
<feature type="domain" description="Histidine kinase/HSP90-like ATPase" evidence="2">
    <location>
        <begin position="204"/>
        <end position="304"/>
    </location>
</feature>
<dbReference type="Gene3D" id="3.30.565.10">
    <property type="entry name" value="Histidine kinase-like ATPase, C-terminal domain"/>
    <property type="match status" value="1"/>
</dbReference>
<dbReference type="InterPro" id="IPR003594">
    <property type="entry name" value="HATPase_dom"/>
</dbReference>
<name>A0ABT1A049_9PSEU</name>
<dbReference type="PANTHER" id="PTHR35526">
    <property type="entry name" value="ANTI-SIGMA-F FACTOR RSBW-RELATED"/>
    <property type="match status" value="1"/>
</dbReference>
<proteinExistence type="predicted"/>
<dbReference type="PANTHER" id="PTHR35526:SF3">
    <property type="entry name" value="ANTI-SIGMA-F FACTOR RSBW"/>
    <property type="match status" value="1"/>
</dbReference>
<comment type="caution">
    <text evidence="4">The sequence shown here is derived from an EMBL/GenBank/DDBJ whole genome shotgun (WGS) entry which is preliminary data.</text>
</comment>
<dbReference type="Proteomes" id="UP001165283">
    <property type="component" value="Unassembled WGS sequence"/>
</dbReference>
<evidence type="ECO:0000313" key="5">
    <source>
        <dbReference type="Proteomes" id="UP001165283"/>
    </source>
</evidence>
<sequence length="320" mass="34948">MVARAPVHRRGHVHQALFYDSDDELLDAVVPFVEEGLKATEPTLVALNDRASDLLREAVGHPDLIFLGGRTRRHDPASTIRHHRELLAAHVADGARHIRVVGETPHPGHGSPWDWWARYEAAINHAYAEFPLSNVCPYDRRITPGAVLEDVMRTHPWLAADDGAHVANAHYEEPRRFLLGRPVSADPLETTSPPRFELLDPTPAAARRAARACADLLPADAVDADDVVMCVNEAVTNALTHGRSPVRVRLWCSADRLVASVADRGAGPPDPFVGLLPAASRGSAGLGLWMAHQMCSHVTFHRTEDAFSIGLVFDARDGGR</sequence>
<dbReference type="CDD" id="cd16936">
    <property type="entry name" value="HATPase_RsbW-like"/>
    <property type="match status" value="1"/>
</dbReference>
<reference evidence="4" key="1">
    <citation type="submission" date="2021-04" db="EMBL/GenBank/DDBJ databases">
        <title>Pseudonocardia sp. nov., isolated from sandy soil of mangrove forest.</title>
        <authorList>
            <person name="Zan Z."/>
            <person name="Huang R."/>
            <person name="Liu W."/>
        </authorList>
    </citation>
    <scope>NUCLEOTIDE SEQUENCE</scope>
    <source>
        <strain evidence="4">S2-4</strain>
    </source>
</reference>
<dbReference type="NCBIfam" id="NF041045">
    <property type="entry name" value="RsbA_anti_sig"/>
    <property type="match status" value="1"/>
</dbReference>
<evidence type="ECO:0000259" key="2">
    <source>
        <dbReference type="Pfam" id="PF13581"/>
    </source>
</evidence>
<organism evidence="4 5">
    <name type="scientific">Pseudonocardia humida</name>
    <dbReference type="NCBI Taxonomy" id="2800819"/>
    <lineage>
        <taxon>Bacteria</taxon>
        <taxon>Bacillati</taxon>
        <taxon>Actinomycetota</taxon>
        <taxon>Actinomycetes</taxon>
        <taxon>Pseudonocardiales</taxon>
        <taxon>Pseudonocardiaceae</taxon>
        <taxon>Pseudonocardia</taxon>
    </lineage>
</organism>